<name>A0A2D0KRK9_9GAMM</name>
<reference evidence="1 2" key="1">
    <citation type="journal article" date="2017" name="Nat. Microbiol.">
        <title>Natural product diversity associated with the nematode symbionts Photorhabdus and Xenorhabdus.</title>
        <authorList>
            <person name="Tobias N.J."/>
            <person name="Wolff H."/>
            <person name="Djahanschiri B."/>
            <person name="Grundmann F."/>
            <person name="Kronenwerth M."/>
            <person name="Shi Y.M."/>
            <person name="Simonyi S."/>
            <person name="Grun P."/>
            <person name="Shapiro-Ilan D."/>
            <person name="Pidot S.J."/>
            <person name="Stinear T.P."/>
            <person name="Ebersberger I."/>
            <person name="Bode H.B."/>
        </authorList>
    </citation>
    <scope>NUCLEOTIDE SEQUENCE [LARGE SCALE GENOMIC DNA]</scope>
    <source>
        <strain evidence="1 2">DSM 17904</strain>
    </source>
</reference>
<comment type="caution">
    <text evidence="1">The sequence shown here is derived from an EMBL/GenBank/DDBJ whole genome shotgun (WGS) entry which is preliminary data.</text>
</comment>
<sequence length="92" mass="10395">MSSGYCLDADNLFRMNPNNIHTGMMTRYNRFLAKTVIPDIMLLKILPEMSTSPSGNAPYQVTSKTLFNLWKSDPNYVSSREKIIGDLCVTLC</sequence>
<evidence type="ECO:0000313" key="2">
    <source>
        <dbReference type="Proteomes" id="UP000222366"/>
    </source>
</evidence>
<dbReference type="AlphaFoldDB" id="A0A2D0KRK9"/>
<dbReference type="Proteomes" id="UP000222366">
    <property type="component" value="Unassembled WGS sequence"/>
</dbReference>
<organism evidence="1 2">
    <name type="scientific">Xenorhabdus stockiae</name>
    <dbReference type="NCBI Taxonomy" id="351614"/>
    <lineage>
        <taxon>Bacteria</taxon>
        <taxon>Pseudomonadati</taxon>
        <taxon>Pseudomonadota</taxon>
        <taxon>Gammaproteobacteria</taxon>
        <taxon>Enterobacterales</taxon>
        <taxon>Morganellaceae</taxon>
        <taxon>Xenorhabdus</taxon>
    </lineage>
</organism>
<accession>A0A2D0KRK9</accession>
<dbReference type="EMBL" id="NJAJ01000011">
    <property type="protein sequence ID" value="PHM66059.1"/>
    <property type="molecule type" value="Genomic_DNA"/>
</dbReference>
<keyword evidence="2" id="KW-1185">Reference proteome</keyword>
<evidence type="ECO:0000313" key="1">
    <source>
        <dbReference type="EMBL" id="PHM66059.1"/>
    </source>
</evidence>
<protein>
    <submittedName>
        <fullName evidence="1">Uncharacterized protein</fullName>
    </submittedName>
</protein>
<gene>
    <name evidence="1" type="ORF">Xsto_01565</name>
</gene>
<proteinExistence type="predicted"/>